<reference evidence="2 3" key="1">
    <citation type="submission" date="2013-06" db="EMBL/GenBank/DDBJ databases">
        <authorList>
            <person name="Weinstock G."/>
            <person name="Sodergren E."/>
            <person name="Lobos E.A."/>
            <person name="Fulton L."/>
            <person name="Fulton R."/>
            <person name="Courtney L."/>
            <person name="Fronick C."/>
            <person name="O'Laughlin M."/>
            <person name="Godfrey J."/>
            <person name="Wilson R.M."/>
            <person name="Miner T."/>
            <person name="Farmer C."/>
            <person name="Delehaunty K."/>
            <person name="Cordes M."/>
            <person name="Minx P."/>
            <person name="Tomlinson C."/>
            <person name="Chen J."/>
            <person name="Wollam A."/>
            <person name="Pepin K.H."/>
            <person name="Bhonagiri V."/>
            <person name="Zhang X."/>
            <person name="Warren W."/>
            <person name="Mitreva M."/>
            <person name="Mardis E.R."/>
            <person name="Wilson R.K."/>
        </authorList>
    </citation>
    <scope>NUCLEOTIDE SEQUENCE [LARGE SCALE GENOMIC DNA]</scope>
    <source>
        <strain evidence="2 3">F0510</strain>
    </source>
</reference>
<dbReference type="GO" id="GO:0016810">
    <property type="term" value="F:hydrolase activity, acting on carbon-nitrogen (but not peptide) bonds"/>
    <property type="evidence" value="ECO:0007669"/>
    <property type="project" value="InterPro"/>
</dbReference>
<organism evidence="2 3">
    <name type="scientific">Actinomyces johnsonii F0510</name>
    <dbReference type="NCBI Taxonomy" id="1227262"/>
    <lineage>
        <taxon>Bacteria</taxon>
        <taxon>Bacillati</taxon>
        <taxon>Actinomycetota</taxon>
        <taxon>Actinomycetes</taxon>
        <taxon>Actinomycetales</taxon>
        <taxon>Actinomycetaceae</taxon>
        <taxon>Actinomyces</taxon>
    </lineage>
</organism>
<dbReference type="AlphaFoldDB" id="U1PZG9"/>
<comment type="caution">
    <text evidence="2">The sequence shown here is derived from an EMBL/GenBank/DDBJ whole genome shotgun (WGS) entry which is preliminary data.</text>
</comment>
<dbReference type="HOGENOM" id="CLU_009942_3_0_11"/>
<sequence length="553" mass="58349">MCLEWLMVDLPSADLLIRDARIVPFRSRTELGALRRGGSVPSSLDTPPCPGEPGDVHVAGGRVVEVGRGLRAPGAQVLDAGGAFLIPGLWDAHAHLDMEAARSARIDTLATRNAEEALELVAKELRDLPTGAEPVTIQGFGHRLSNWPRVPTVAELDAVTGEIPTLLISGDVHSGWLNSAALRVFGLPQASAQDPGAPLKEDPWFALLDRLDEIPGTRELRESGYRQVLADMLARGVTGVVDMSWSEDPGDWPRRLQTMAAQGVLPEVLPRIRVGVYRDKLERWIAKGLRTGTELAGSPHLPDGSAVLVQGPLKVIADGSMGSGSAHMCEPYPTELGLEHACGVVNIDRAELTDLMAHASRQGYEMAIHAIGDAAVDDVAAAFALSGAAGRLEHAQLLPADALDEPDGALRRLVACGVELSVQPAHLIDDWAAVSRVWPGLEGRTYAFADMVAGGALLQLGSDAPVAPLDPWLAMSAAVGRKTPDGSVWSPDQRLTAEEALAASVNGAGPVTVGCPADLVLLAEDPLRLGAEELARVRPLATIVAGAVAHQRI</sequence>
<evidence type="ECO:0000313" key="3">
    <source>
        <dbReference type="Proteomes" id="UP000016498"/>
    </source>
</evidence>
<dbReference type="PANTHER" id="PTHR22642:SF2">
    <property type="entry name" value="PROTEIN LONG AFTER FAR-RED 3"/>
    <property type="match status" value="1"/>
</dbReference>
<name>U1PZG9_9ACTO</name>
<protein>
    <submittedName>
        <fullName evidence="2">Amidohydrolase family protein</fullName>
    </submittedName>
</protein>
<proteinExistence type="predicted"/>
<evidence type="ECO:0000259" key="1">
    <source>
        <dbReference type="Pfam" id="PF07969"/>
    </source>
</evidence>
<dbReference type="InterPro" id="IPR032466">
    <property type="entry name" value="Metal_Hydrolase"/>
</dbReference>
<dbReference type="SUPFAM" id="SSF51338">
    <property type="entry name" value="Composite domain of metallo-dependent hydrolases"/>
    <property type="match status" value="1"/>
</dbReference>
<dbReference type="InterPro" id="IPR011059">
    <property type="entry name" value="Metal-dep_hydrolase_composite"/>
</dbReference>
<accession>U1PZG9</accession>
<dbReference type="Gene3D" id="2.30.40.10">
    <property type="entry name" value="Urease, subunit C, domain 1"/>
    <property type="match status" value="1"/>
</dbReference>
<dbReference type="PANTHER" id="PTHR22642">
    <property type="entry name" value="IMIDAZOLONEPROPIONASE"/>
    <property type="match status" value="1"/>
</dbReference>
<dbReference type="SUPFAM" id="SSF51556">
    <property type="entry name" value="Metallo-dependent hydrolases"/>
    <property type="match status" value="1"/>
</dbReference>
<dbReference type="PATRIC" id="fig|1227262.3.peg.633"/>
<dbReference type="Pfam" id="PF07969">
    <property type="entry name" value="Amidohydro_3"/>
    <property type="match status" value="1"/>
</dbReference>
<dbReference type="InterPro" id="IPR013108">
    <property type="entry name" value="Amidohydro_3"/>
</dbReference>
<dbReference type="Proteomes" id="UP000016498">
    <property type="component" value="Unassembled WGS sequence"/>
</dbReference>
<gene>
    <name evidence="2" type="ORF">HMPREF1549_00791</name>
</gene>
<evidence type="ECO:0000313" key="2">
    <source>
        <dbReference type="EMBL" id="ERH21190.1"/>
    </source>
</evidence>
<dbReference type="EMBL" id="AWSD01000075">
    <property type="protein sequence ID" value="ERH21190.1"/>
    <property type="molecule type" value="Genomic_DNA"/>
</dbReference>
<dbReference type="Gene3D" id="3.20.20.140">
    <property type="entry name" value="Metal-dependent hydrolases"/>
    <property type="match status" value="1"/>
</dbReference>
<dbReference type="Gene3D" id="3.10.310.70">
    <property type="match status" value="1"/>
</dbReference>
<feature type="domain" description="Amidohydrolase 3" evidence="1">
    <location>
        <begin position="76"/>
        <end position="549"/>
    </location>
</feature>
<keyword evidence="2" id="KW-0378">Hydrolase</keyword>